<accession>A0A9W9H9X0</accession>
<dbReference type="OrthoDB" id="413993at2759"/>
<dbReference type="PANTHER" id="PTHR47345">
    <property type="entry name" value="CUT9-INTERACTING PROTEIN SCN1"/>
    <property type="match status" value="1"/>
</dbReference>
<name>A0A9W9H9X0_9EURO</name>
<dbReference type="InterPro" id="IPR032466">
    <property type="entry name" value="Metal_Hydrolase"/>
</dbReference>
<proteinExistence type="predicted"/>
<dbReference type="InterPro" id="IPR001130">
    <property type="entry name" value="TatD-like"/>
</dbReference>
<dbReference type="AlphaFoldDB" id="A0A9W9H9X0"/>
<dbReference type="InterPro" id="IPR053044">
    <property type="entry name" value="Metallo-hydrolase/TatD-type"/>
</dbReference>
<dbReference type="Proteomes" id="UP001149079">
    <property type="component" value="Unassembled WGS sequence"/>
</dbReference>
<evidence type="ECO:0000313" key="3">
    <source>
        <dbReference type="Proteomes" id="UP001149079"/>
    </source>
</evidence>
<dbReference type="PANTHER" id="PTHR47345:SF1">
    <property type="entry name" value="CUT9-INTERACTING PROTEIN SCN1"/>
    <property type="match status" value="1"/>
</dbReference>
<dbReference type="GeneID" id="81401483"/>
<organism evidence="2 3">
    <name type="scientific">Penicillium bovifimosum</name>
    <dbReference type="NCBI Taxonomy" id="126998"/>
    <lineage>
        <taxon>Eukaryota</taxon>
        <taxon>Fungi</taxon>
        <taxon>Dikarya</taxon>
        <taxon>Ascomycota</taxon>
        <taxon>Pezizomycotina</taxon>
        <taxon>Eurotiomycetes</taxon>
        <taxon>Eurotiomycetidae</taxon>
        <taxon>Eurotiales</taxon>
        <taxon>Aspergillaceae</taxon>
        <taxon>Penicillium</taxon>
    </lineage>
</organism>
<evidence type="ECO:0000256" key="1">
    <source>
        <dbReference type="SAM" id="MobiDB-lite"/>
    </source>
</evidence>
<keyword evidence="3" id="KW-1185">Reference proteome</keyword>
<gene>
    <name evidence="2" type="ORF">N7515_001569</name>
</gene>
<dbReference type="SUPFAM" id="SSF51556">
    <property type="entry name" value="Metallo-dependent hydrolases"/>
    <property type="match status" value="1"/>
</dbReference>
<sequence>MSEETPFPWAIGVHDAHCHPTDTEASITSIPQMKATTLTIMSTNNENQDLVAQTAISFSAKNTNSTNDRVVPSFGWHPWYAHLLIDDTAHDMTQSPAARRAAHYAAVLAVSPGKENQALIDALPDPKPLSEFITETRARLQQFPHALVGEVGLDKAFRIPMPQTAVENGGDGQDPPARRGLSAYRTAMDHQRTVLKAQLQLAAELKRPVSLHSVQCHGTALQLLREMWAGYEKAVPTRRERRQQRDAPGALSDEEVSGDGKTGIEAQSDVTGYSKLPFPPRVCVHSYCGNVGPVREFMNAAHPCDFYFSFSKVINMKEGATNVTEVIKYVPEDRILLESDYHTAGPEIDEMLETAAREICTLRGWELEEGVKRFADNWQRFVYG</sequence>
<dbReference type="EMBL" id="JAPQKL010000002">
    <property type="protein sequence ID" value="KAJ5142782.1"/>
    <property type="molecule type" value="Genomic_DNA"/>
</dbReference>
<dbReference type="Gene3D" id="3.20.20.140">
    <property type="entry name" value="Metal-dependent hydrolases"/>
    <property type="match status" value="1"/>
</dbReference>
<feature type="region of interest" description="Disordered" evidence="1">
    <location>
        <begin position="235"/>
        <end position="268"/>
    </location>
</feature>
<evidence type="ECO:0000313" key="2">
    <source>
        <dbReference type="EMBL" id="KAJ5142782.1"/>
    </source>
</evidence>
<dbReference type="Pfam" id="PF01026">
    <property type="entry name" value="TatD_DNase"/>
    <property type="match status" value="1"/>
</dbReference>
<dbReference type="RefSeq" id="XP_056524426.1">
    <property type="nucleotide sequence ID" value="XM_056662313.1"/>
</dbReference>
<reference evidence="2" key="2">
    <citation type="journal article" date="2023" name="IMA Fungus">
        <title>Comparative genomic study of the Penicillium genus elucidates a diverse pangenome and 15 lateral gene transfer events.</title>
        <authorList>
            <person name="Petersen C."/>
            <person name="Sorensen T."/>
            <person name="Nielsen M.R."/>
            <person name="Sondergaard T.E."/>
            <person name="Sorensen J.L."/>
            <person name="Fitzpatrick D.A."/>
            <person name="Frisvad J.C."/>
            <person name="Nielsen K.L."/>
        </authorList>
    </citation>
    <scope>NUCLEOTIDE SEQUENCE</scope>
    <source>
        <strain evidence="2">IBT 22155</strain>
    </source>
</reference>
<reference evidence="2" key="1">
    <citation type="submission" date="2022-11" db="EMBL/GenBank/DDBJ databases">
        <authorList>
            <person name="Petersen C."/>
        </authorList>
    </citation>
    <scope>NUCLEOTIDE SEQUENCE</scope>
    <source>
        <strain evidence="2">IBT 22155</strain>
    </source>
</reference>
<protein>
    <submittedName>
        <fullName evidence="2">TatD family</fullName>
    </submittedName>
</protein>
<comment type="caution">
    <text evidence="2">The sequence shown here is derived from an EMBL/GenBank/DDBJ whole genome shotgun (WGS) entry which is preliminary data.</text>
</comment>
<dbReference type="GO" id="GO:0016788">
    <property type="term" value="F:hydrolase activity, acting on ester bonds"/>
    <property type="evidence" value="ECO:0007669"/>
    <property type="project" value="InterPro"/>
</dbReference>